<protein>
    <submittedName>
        <fullName evidence="2">GTP pyrophosphokinase family protein</fullName>
    </submittedName>
</protein>
<dbReference type="SUPFAM" id="SSF81301">
    <property type="entry name" value="Nucleotidyltransferase"/>
    <property type="match status" value="1"/>
</dbReference>
<keyword evidence="3" id="KW-1185">Reference proteome</keyword>
<evidence type="ECO:0000259" key="1">
    <source>
        <dbReference type="SMART" id="SM00954"/>
    </source>
</evidence>
<name>A0ABV6NWD7_9ACTN</name>
<accession>A0ABV6NWD7</accession>
<dbReference type="RefSeq" id="WP_377338626.1">
    <property type="nucleotide sequence ID" value="NZ_JBHLUE010000011.1"/>
</dbReference>
<dbReference type="InterPro" id="IPR007685">
    <property type="entry name" value="RelA_SpoT"/>
</dbReference>
<dbReference type="EMBL" id="JBHLUE010000011">
    <property type="protein sequence ID" value="MFC0565094.1"/>
    <property type="molecule type" value="Genomic_DNA"/>
</dbReference>
<organism evidence="2 3">
    <name type="scientific">Plantactinospora siamensis</name>
    <dbReference type="NCBI Taxonomy" id="555372"/>
    <lineage>
        <taxon>Bacteria</taxon>
        <taxon>Bacillati</taxon>
        <taxon>Actinomycetota</taxon>
        <taxon>Actinomycetes</taxon>
        <taxon>Micromonosporales</taxon>
        <taxon>Micromonosporaceae</taxon>
        <taxon>Plantactinospora</taxon>
    </lineage>
</organism>
<sequence>MIMFSDEEWAECSRGLEDLGLRVEQIISTLSSEVDVTPHSITHRVKDRRSAARKIAKKRETNPAYGLSSLTDLLGVRVITYFSDEVDHIAMALSREFVVDQSNSIDKRKSLAADRFGYMSLHYVLGLSPTRATMPEYRQHADVSFEVQIRSVLQHAWAEVEHDLGYKSVGDVPTVHRRQFSRLAGTLELVDEQFCALRNELGVARPPSAPADEVALMDEPISSVSLAAYIERSTLLRFNERFARIHAVELGPFEPAALSRLVVNLNLLGVRSVADLEHLLVSHFEALYRLMEERYLLSRHRGESPAVTVTTPLLYLLLFRIADMGVAGRSAFEKIWKAASYEEYMRSVSSAMNGVGRA</sequence>
<dbReference type="Gene3D" id="3.30.460.10">
    <property type="entry name" value="Beta Polymerase, domain 2"/>
    <property type="match status" value="1"/>
</dbReference>
<dbReference type="SMART" id="SM00954">
    <property type="entry name" value="RelA_SpoT"/>
    <property type="match status" value="1"/>
</dbReference>
<proteinExistence type="predicted"/>
<gene>
    <name evidence="2" type="ORF">ACFFHU_13235</name>
</gene>
<reference evidence="2 3" key="1">
    <citation type="submission" date="2024-09" db="EMBL/GenBank/DDBJ databases">
        <authorList>
            <person name="Sun Q."/>
            <person name="Mori K."/>
        </authorList>
    </citation>
    <scope>NUCLEOTIDE SEQUENCE [LARGE SCALE GENOMIC DNA]</scope>
    <source>
        <strain evidence="2 3">TBRC 2205</strain>
    </source>
</reference>
<feature type="domain" description="RelA/SpoT" evidence="1">
    <location>
        <begin position="43"/>
        <end position="172"/>
    </location>
</feature>
<comment type="caution">
    <text evidence="2">The sequence shown here is derived from an EMBL/GenBank/DDBJ whole genome shotgun (WGS) entry which is preliminary data.</text>
</comment>
<dbReference type="InterPro" id="IPR043519">
    <property type="entry name" value="NT_sf"/>
</dbReference>
<dbReference type="PANTHER" id="PTHR41773:SF1">
    <property type="entry name" value="RELA_SPOT DOMAIN-CONTAINING PROTEIN"/>
    <property type="match status" value="1"/>
</dbReference>
<evidence type="ECO:0000313" key="3">
    <source>
        <dbReference type="Proteomes" id="UP001589894"/>
    </source>
</evidence>
<dbReference type="Pfam" id="PF04607">
    <property type="entry name" value="RelA_SpoT"/>
    <property type="match status" value="1"/>
</dbReference>
<dbReference type="Gene3D" id="1.10.287.860">
    <property type="entry name" value="Nucleotidyltransferase"/>
    <property type="match status" value="1"/>
</dbReference>
<dbReference type="CDD" id="cd05399">
    <property type="entry name" value="NT_Rel-Spo_like"/>
    <property type="match status" value="1"/>
</dbReference>
<dbReference type="PANTHER" id="PTHR41773">
    <property type="entry name" value="GTP PYROPHOSPHATASE-RELATED"/>
    <property type="match status" value="1"/>
</dbReference>
<dbReference type="Proteomes" id="UP001589894">
    <property type="component" value="Unassembled WGS sequence"/>
</dbReference>
<evidence type="ECO:0000313" key="2">
    <source>
        <dbReference type="EMBL" id="MFC0565094.1"/>
    </source>
</evidence>